<comment type="similarity">
    <text evidence="1">Belongs to the proteasome subunit S11 family.</text>
</comment>
<accession>A0A7J7ILE7</accession>
<dbReference type="SMART" id="SM00088">
    <property type="entry name" value="PINT"/>
    <property type="match status" value="1"/>
</dbReference>
<dbReference type="PANTHER" id="PTHR10539">
    <property type="entry name" value="26S PROTEASOME NON-ATPASE REGULATORY SUBUNIT 13"/>
    <property type="match status" value="1"/>
</dbReference>
<dbReference type="Pfam" id="PF01399">
    <property type="entry name" value="PCI"/>
    <property type="match status" value="1"/>
</dbReference>
<dbReference type="EMBL" id="VWRR01000005">
    <property type="protein sequence ID" value="KAF6003955.1"/>
    <property type="molecule type" value="Genomic_DNA"/>
</dbReference>
<dbReference type="InterPro" id="IPR054179">
    <property type="entry name" value="PSD13_N"/>
</dbReference>
<dbReference type="SUPFAM" id="SSF46785">
    <property type="entry name" value="Winged helix' DNA-binding domain"/>
    <property type="match status" value="1"/>
</dbReference>
<name>A0A7J7ILE7_9RHOD</name>
<proteinExistence type="inferred from homology"/>
<dbReference type="PROSITE" id="PS50250">
    <property type="entry name" value="PCI"/>
    <property type="match status" value="1"/>
</dbReference>
<keyword evidence="2 4" id="KW-0647">Proteasome</keyword>
<evidence type="ECO:0000256" key="1">
    <source>
        <dbReference type="ARBA" id="ARBA00006207"/>
    </source>
</evidence>
<evidence type="ECO:0000313" key="5">
    <source>
        <dbReference type="Proteomes" id="UP000530660"/>
    </source>
</evidence>
<comment type="caution">
    <text evidence="4">The sequence shown here is derived from an EMBL/GenBank/DDBJ whole genome shotgun (WGS) entry which is preliminary data.</text>
</comment>
<evidence type="ECO:0000256" key="2">
    <source>
        <dbReference type="ARBA" id="ARBA00022942"/>
    </source>
</evidence>
<dbReference type="InterPro" id="IPR035298">
    <property type="entry name" value="PSMD13"/>
</dbReference>
<organism evidence="4 5">
    <name type="scientific">Cyanidiococcus yangmingshanensis</name>
    <dbReference type="NCBI Taxonomy" id="2690220"/>
    <lineage>
        <taxon>Eukaryota</taxon>
        <taxon>Rhodophyta</taxon>
        <taxon>Bangiophyceae</taxon>
        <taxon>Cyanidiales</taxon>
        <taxon>Cyanidiaceae</taxon>
        <taxon>Cyanidiococcus</taxon>
    </lineage>
</organism>
<dbReference type="GO" id="GO:0005634">
    <property type="term" value="C:nucleus"/>
    <property type="evidence" value="ECO:0007669"/>
    <property type="project" value="TreeGrafter"/>
</dbReference>
<dbReference type="InterPro" id="IPR036390">
    <property type="entry name" value="WH_DNA-bd_sf"/>
</dbReference>
<dbReference type="Proteomes" id="UP000530660">
    <property type="component" value="Unassembled WGS sequence"/>
</dbReference>
<keyword evidence="5" id="KW-1185">Reference proteome</keyword>
<reference evidence="4 5" key="1">
    <citation type="journal article" date="2020" name="J. Phycol.">
        <title>Comparative genome analysis reveals Cyanidiococcus gen. nov., a new extremophilic red algal genus sister to Cyanidioschyzon (Cyanidioschyzonaceae, Rhodophyta).</title>
        <authorList>
            <person name="Liu S.-L."/>
            <person name="Chiang Y.-R."/>
            <person name="Yoon H.S."/>
            <person name="Fu H.-Y."/>
        </authorList>
    </citation>
    <scope>NUCLEOTIDE SEQUENCE [LARGE SCALE GENOMIC DNA]</scope>
    <source>
        <strain evidence="4 5">THAL066</strain>
    </source>
</reference>
<dbReference type="InterPro" id="IPR000717">
    <property type="entry name" value="PCI_dom"/>
</dbReference>
<dbReference type="GO" id="GO:0006511">
    <property type="term" value="P:ubiquitin-dependent protein catabolic process"/>
    <property type="evidence" value="ECO:0007669"/>
    <property type="project" value="TreeGrafter"/>
</dbReference>
<dbReference type="PANTHER" id="PTHR10539:SF0">
    <property type="entry name" value="26S PROTEASOME NON-ATPASE REGULATORY SUBUNIT 13"/>
    <property type="match status" value="1"/>
</dbReference>
<evidence type="ECO:0000313" key="4">
    <source>
        <dbReference type="EMBL" id="KAF6003955.1"/>
    </source>
</evidence>
<dbReference type="GO" id="GO:0005198">
    <property type="term" value="F:structural molecule activity"/>
    <property type="evidence" value="ECO:0007669"/>
    <property type="project" value="TreeGrafter"/>
</dbReference>
<dbReference type="GO" id="GO:0008541">
    <property type="term" value="C:proteasome regulatory particle, lid subcomplex"/>
    <property type="evidence" value="ECO:0007669"/>
    <property type="project" value="TreeGrafter"/>
</dbReference>
<sequence>MSAPIDAKTYIEQRAASEPELYAQVSDLYQKRLWHQLTQHIVALIEHWQEGGVQSELALSFYHSFLRDFETRLNPLSLAQIVVGLSRLVYRQDAKNAIVFLRHTLGEKGHIERNVAARTLYTSELVRLLLRTGDAADLEEAGRLQAEAASLVAAAAGALDPAVSSAYYRAASDYYKVMGSAADFYRHALAFLSCTPTEVLSPDERVEWALDIGMAALLGKDIYNLGEVRQCEVIRALADQAETDWFYRLLVAFETGNIEVFERMVAHQVAEPRIQEMLHTNMTMLSQKIRLLRFMRLAAFDATYAGRIPFADAAAECQVALDEVEHMVMKALSEGLVQGSIDQVDQIIIITHVQPRVLDRQDVAKMVGYLESWEKRTDEMLHGLQSESQELLSPT</sequence>
<dbReference type="GO" id="GO:0005829">
    <property type="term" value="C:cytosol"/>
    <property type="evidence" value="ECO:0007669"/>
    <property type="project" value="TreeGrafter"/>
</dbReference>
<feature type="domain" description="PCI" evidence="3">
    <location>
        <begin position="184"/>
        <end position="355"/>
    </location>
</feature>
<dbReference type="Pfam" id="PF22037">
    <property type="entry name" value="PSD13_N"/>
    <property type="match status" value="1"/>
</dbReference>
<dbReference type="OrthoDB" id="1093at2759"/>
<gene>
    <name evidence="4" type="primary">PSMD13</name>
    <name evidence="4" type="ORF">F1559_004354</name>
</gene>
<protein>
    <submittedName>
        <fullName evidence="4">26S proteasome non-ATPase regulatory subunit 13</fullName>
    </submittedName>
</protein>
<evidence type="ECO:0000259" key="3">
    <source>
        <dbReference type="PROSITE" id="PS50250"/>
    </source>
</evidence>
<dbReference type="AlphaFoldDB" id="A0A7J7ILE7"/>